<dbReference type="Proteomes" id="UP000066203">
    <property type="component" value="Chromosome"/>
</dbReference>
<dbReference type="RefSeq" id="WP_060823611.1">
    <property type="nucleotide sequence ID" value="NZ_AP014938.1"/>
</dbReference>
<dbReference type="PATRIC" id="fig|43675.28.peg.106"/>
<gene>
    <name evidence="1" type="ORF">RM6536_0102</name>
</gene>
<dbReference type="SUPFAM" id="SSF53649">
    <property type="entry name" value="Alkaline phosphatase-like"/>
    <property type="match status" value="1"/>
</dbReference>
<dbReference type="Pfam" id="PF01663">
    <property type="entry name" value="Phosphodiest"/>
    <property type="match status" value="1"/>
</dbReference>
<accession>A0A0K2RX06</accession>
<dbReference type="InterPro" id="IPR002591">
    <property type="entry name" value="Phosphodiest/P_Trfase"/>
</dbReference>
<dbReference type="PANTHER" id="PTHR10151:SF120">
    <property type="entry name" value="BIS(5'-ADENOSYL)-TRIPHOSPHATASE"/>
    <property type="match status" value="1"/>
</dbReference>
<organism evidence="1">
    <name type="scientific">Rothia mucilaginosa</name>
    <dbReference type="NCBI Taxonomy" id="43675"/>
    <lineage>
        <taxon>Bacteria</taxon>
        <taxon>Bacillati</taxon>
        <taxon>Actinomycetota</taxon>
        <taxon>Actinomycetes</taxon>
        <taxon>Micrococcales</taxon>
        <taxon>Micrococcaceae</taxon>
        <taxon>Rothia</taxon>
    </lineage>
</organism>
<proteinExistence type="predicted"/>
<evidence type="ECO:0000313" key="1">
    <source>
        <dbReference type="EMBL" id="BAS19349.1"/>
    </source>
</evidence>
<sequence length="426" mass="46117">MTAPSRTEQPTLHDVLGAPLPPAPAYGSNSIADVLESASSLVAQRSLARPAHALDSDPAFNSVADPLNLAGRLAEQDVDPASFRHACVVMVDGLGEQLINSYGGYAPALRKTLNLGPLDAAFPTTTAASLTSLGTGTAPGAHGIAGYEVRNPAGNGGAGSVMNHLSGWDQSVDPHAWQPLPTVLERHHTNRRVLTISLGKYRGTGLTEAALRGGDFVDAVGYNARVTYALEALSSRTPTTVYLYWGEIDAAGHRYGVGSDEWLQQLEELNSALKRLAERAPAWAALFVTADHGMVNVPEHQRIDYSGVEELTRNIAMTAGEPRAVHLYLEDTSEAARTATAQRWAQYWGERAWVIDSRELMRAGYFGPVITDAARGRIGDLMVCARDDWALYDMRHYQERALHMVGQHGSLTDAERLVPLRMLKTF</sequence>
<name>A0A0K2RX06_9MICC</name>
<dbReference type="Gene3D" id="3.40.720.10">
    <property type="entry name" value="Alkaline Phosphatase, subunit A"/>
    <property type="match status" value="1"/>
</dbReference>
<dbReference type="EMBL" id="AP014938">
    <property type="protein sequence ID" value="BAS19349.1"/>
    <property type="molecule type" value="Genomic_DNA"/>
</dbReference>
<dbReference type="AlphaFoldDB" id="A0A0K2RX06"/>
<reference evidence="2" key="1">
    <citation type="submission" date="2015-08" db="EMBL/GenBank/DDBJ databases">
        <title>Complete genome sequence of Rothia mucilaginosa strain NUM-Rm6536.</title>
        <authorList>
            <person name="Nambu T."/>
        </authorList>
    </citation>
    <scope>NUCLEOTIDE SEQUENCE [LARGE SCALE GENOMIC DNA]</scope>
    <source>
        <strain evidence="2">NUM-Rm6536</strain>
    </source>
</reference>
<dbReference type="PANTHER" id="PTHR10151">
    <property type="entry name" value="ECTONUCLEOTIDE PYROPHOSPHATASE/PHOSPHODIESTERASE"/>
    <property type="match status" value="1"/>
</dbReference>
<protein>
    <submittedName>
        <fullName evidence="1">Alkaline phosphodiesterase I</fullName>
    </submittedName>
</protein>
<evidence type="ECO:0000313" key="2">
    <source>
        <dbReference type="Proteomes" id="UP000066203"/>
    </source>
</evidence>
<dbReference type="InterPro" id="IPR017850">
    <property type="entry name" value="Alkaline_phosphatase_core_sf"/>
</dbReference>
<dbReference type="GO" id="GO:0016787">
    <property type="term" value="F:hydrolase activity"/>
    <property type="evidence" value="ECO:0007669"/>
    <property type="project" value="UniProtKB-ARBA"/>
</dbReference>